<evidence type="ECO:0000313" key="2">
    <source>
        <dbReference type="Proteomes" id="UP001199296"/>
    </source>
</evidence>
<evidence type="ECO:0000313" key="1">
    <source>
        <dbReference type="EMBL" id="MCC3145874.1"/>
    </source>
</evidence>
<name>A0AAW4X2B6_9FIRM</name>
<keyword evidence="2" id="KW-1185">Reference proteome</keyword>
<accession>A0AAW4X2B6</accession>
<dbReference type="Pfam" id="PF18849">
    <property type="entry name" value="baeRF_family7"/>
    <property type="match status" value="1"/>
</dbReference>
<dbReference type="AlphaFoldDB" id="A0AAW4X2B6"/>
<dbReference type="Proteomes" id="UP001199296">
    <property type="component" value="Unassembled WGS sequence"/>
</dbReference>
<comment type="caution">
    <text evidence="1">The sequence shown here is derived from an EMBL/GenBank/DDBJ whole genome shotgun (WGS) entry which is preliminary data.</text>
</comment>
<dbReference type="RefSeq" id="WP_229346573.1">
    <property type="nucleotide sequence ID" value="NZ_JAJFAT010000020.1"/>
</dbReference>
<protein>
    <submittedName>
        <fullName evidence="1">Uncharacterized protein</fullName>
    </submittedName>
</protein>
<reference evidence="1 2" key="1">
    <citation type="submission" date="2021-10" db="EMBL/GenBank/DDBJ databases">
        <authorList>
            <person name="Grouzdev D.S."/>
            <person name="Pantiukh K.S."/>
            <person name="Krutkina M.S."/>
        </authorList>
    </citation>
    <scope>NUCLEOTIDE SEQUENCE [LARGE SCALE GENOMIC DNA]</scope>
    <source>
        <strain evidence="1 2">Z-7514</strain>
    </source>
</reference>
<organism evidence="1 2">
    <name type="scientific">Halanaerobium polyolivorans</name>
    <dbReference type="NCBI Taxonomy" id="2886943"/>
    <lineage>
        <taxon>Bacteria</taxon>
        <taxon>Bacillati</taxon>
        <taxon>Bacillota</taxon>
        <taxon>Clostridia</taxon>
        <taxon>Halanaerobiales</taxon>
        <taxon>Halanaerobiaceae</taxon>
        <taxon>Halanaerobium</taxon>
    </lineage>
</organism>
<dbReference type="InterPro" id="IPR040837">
    <property type="entry name" value="Bact_RF_family7"/>
</dbReference>
<gene>
    <name evidence="1" type="ORF">LJ207_11165</name>
</gene>
<sequence>MTEVNHEILKDLISCQDSPCVSIYMSTKPVRKGEFKKLEIEFKNLLQETEKKLKDIWDYKQRDVDKFLNEAATLAADINFWQEQKEGLAVFISENQFDFFKLPIDLYNSTHVSQCFNLKQLISGLWYDKKYYILALSPNLNQLYRADRNTLAEIELKELPTNIKEFLNIDDEGAQGYQSMARAGSASVFHGEGAADDDQEDLLHYLKEIDRVVFKKLKSKDDYLLIVADDKLFSLYKDEINSYSNLLDENLSGNVKDMNRKELKEKSWEIVEPHIHDYLKSVKDQFAELKGSEKISKELEDIIEAAYFSRVDSLLINKKADKEGVFSPEEKEIKDVNDRENYDLYNYAAVQTILNGGKVYPLSEDKMPDNADIAAIYRY</sequence>
<dbReference type="EMBL" id="JAJFAT010000020">
    <property type="protein sequence ID" value="MCC3145874.1"/>
    <property type="molecule type" value="Genomic_DNA"/>
</dbReference>
<proteinExistence type="predicted"/>